<comment type="caution">
    <text evidence="3">The sequence shown here is derived from an EMBL/GenBank/DDBJ whole genome shotgun (WGS) entry which is preliminary data.</text>
</comment>
<evidence type="ECO:0000256" key="1">
    <source>
        <dbReference type="SAM" id="MobiDB-lite"/>
    </source>
</evidence>
<evidence type="ECO:0000313" key="4">
    <source>
        <dbReference type="Proteomes" id="UP001246244"/>
    </source>
</evidence>
<dbReference type="NCBIfam" id="TIGR04272">
    <property type="entry name" value="cxxc_cxxc_Mbark"/>
    <property type="match status" value="1"/>
</dbReference>
<sequence length="68" mass="7806">MAFNDRGTLSRGRDSNRGGFGAPREMYKAICSDCGVETEVPFKPTEGRPVYCRECLPNHRPPRENRRY</sequence>
<reference evidence="4" key="1">
    <citation type="submission" date="2023-07" db="EMBL/GenBank/DDBJ databases">
        <title>Whole-genome sequencing of a new Methanosarcina sp. Z-7115.</title>
        <authorList>
            <person name="Zhilina T.N."/>
            <person name="Merkel A.Y."/>
        </authorList>
    </citation>
    <scope>NUCLEOTIDE SEQUENCE [LARGE SCALE GENOMIC DNA]</scope>
    <source>
        <strain evidence="4">Z-7115</strain>
    </source>
</reference>
<dbReference type="RefSeq" id="WP_310575310.1">
    <property type="nucleotide sequence ID" value="NZ_JAVKPK010000017.1"/>
</dbReference>
<evidence type="ECO:0000313" key="3">
    <source>
        <dbReference type="EMBL" id="MDR7665284.1"/>
    </source>
</evidence>
<feature type="domain" description="CxxC-x17-CxxC" evidence="2">
    <location>
        <begin position="24"/>
        <end position="60"/>
    </location>
</feature>
<name>A0ABU2CZW9_9EURY</name>
<dbReference type="Proteomes" id="UP001246244">
    <property type="component" value="Unassembled WGS sequence"/>
</dbReference>
<evidence type="ECO:0000259" key="2">
    <source>
        <dbReference type="Pfam" id="PF23477"/>
    </source>
</evidence>
<organism evidence="3 4">
    <name type="scientific">Methanosarcina baikalica</name>
    <dbReference type="NCBI Taxonomy" id="3073890"/>
    <lineage>
        <taxon>Archaea</taxon>
        <taxon>Methanobacteriati</taxon>
        <taxon>Methanobacteriota</taxon>
        <taxon>Stenosarchaea group</taxon>
        <taxon>Methanomicrobia</taxon>
        <taxon>Methanosarcinales</taxon>
        <taxon>Methanosarcinaceae</taxon>
        <taxon>Methanosarcina</taxon>
    </lineage>
</organism>
<gene>
    <name evidence="3" type="ORF">RG963_05695</name>
</gene>
<feature type="region of interest" description="Disordered" evidence="1">
    <location>
        <begin position="1"/>
        <end position="22"/>
    </location>
</feature>
<keyword evidence="4" id="KW-1185">Reference proteome</keyword>
<dbReference type="InterPro" id="IPR026363">
    <property type="entry name" value="CxxC-x17-CxxC_dom"/>
</dbReference>
<proteinExistence type="predicted"/>
<accession>A0ABU2CZW9</accession>
<dbReference type="Pfam" id="PF23477">
    <property type="entry name" value="zf_Tbcl_2"/>
    <property type="match status" value="1"/>
</dbReference>
<dbReference type="EMBL" id="JAVKPK010000017">
    <property type="protein sequence ID" value="MDR7665284.1"/>
    <property type="molecule type" value="Genomic_DNA"/>
</dbReference>
<protein>
    <submittedName>
        <fullName evidence="3">CxxC-x17-CxxC domain-containing protein</fullName>
    </submittedName>
</protein>